<dbReference type="InterPro" id="IPR002656">
    <property type="entry name" value="Acyl_transf_3_dom"/>
</dbReference>
<keyword evidence="5" id="KW-1185">Reference proteome</keyword>
<feature type="region of interest" description="Disordered" evidence="1">
    <location>
        <begin position="1"/>
        <end position="41"/>
    </location>
</feature>
<protein>
    <recommendedName>
        <fullName evidence="3">Acyltransferase 3 domain-containing protein</fullName>
    </recommendedName>
</protein>
<gene>
    <name evidence="4" type="ORF">PCOR1329_LOCUS54265</name>
</gene>
<evidence type="ECO:0000313" key="5">
    <source>
        <dbReference type="Proteomes" id="UP001189429"/>
    </source>
</evidence>
<dbReference type="PANTHER" id="PTHR36927">
    <property type="entry name" value="BLR4337 PROTEIN"/>
    <property type="match status" value="1"/>
</dbReference>
<keyword evidence="2" id="KW-1133">Transmembrane helix</keyword>
<evidence type="ECO:0000256" key="1">
    <source>
        <dbReference type="SAM" id="MobiDB-lite"/>
    </source>
</evidence>
<evidence type="ECO:0000313" key="4">
    <source>
        <dbReference type="EMBL" id="CAK0867287.1"/>
    </source>
</evidence>
<dbReference type="Proteomes" id="UP001189429">
    <property type="component" value="Unassembled WGS sequence"/>
</dbReference>
<accession>A0ABN9V3G7</accession>
<proteinExistence type="predicted"/>
<dbReference type="InterPro" id="IPR050623">
    <property type="entry name" value="Glucan_succinyl_AcylTrfase"/>
</dbReference>
<feature type="transmembrane region" description="Helical" evidence="2">
    <location>
        <begin position="239"/>
        <end position="257"/>
    </location>
</feature>
<feature type="transmembrane region" description="Helical" evidence="2">
    <location>
        <begin position="277"/>
        <end position="294"/>
    </location>
</feature>
<name>A0ABN9V3G7_9DINO</name>
<feature type="compositionally biased region" description="Low complexity" evidence="1">
    <location>
        <begin position="21"/>
        <end position="33"/>
    </location>
</feature>
<evidence type="ECO:0000256" key="2">
    <source>
        <dbReference type="SAM" id="Phobius"/>
    </source>
</evidence>
<feature type="transmembrane region" description="Helical" evidence="2">
    <location>
        <begin position="410"/>
        <end position="429"/>
    </location>
</feature>
<reference evidence="4" key="1">
    <citation type="submission" date="2023-10" db="EMBL/GenBank/DDBJ databases">
        <authorList>
            <person name="Chen Y."/>
            <person name="Shah S."/>
            <person name="Dougan E. K."/>
            <person name="Thang M."/>
            <person name="Chan C."/>
        </authorList>
    </citation>
    <scope>NUCLEOTIDE SEQUENCE [LARGE SCALE GENOMIC DNA]</scope>
</reference>
<comment type="caution">
    <text evidence="4">The sequence shown here is derived from an EMBL/GenBank/DDBJ whole genome shotgun (WGS) entry which is preliminary data.</text>
</comment>
<sequence>MAPARSPDVEAQAWPQEPPVSAAAECEGASSSATDSSVPGKQQGRPGAILGLLTPAQWLYCAFALLAELVLVWLSQQGVTAAPADDGWVCTVAHLMLVCLYPRAAPPAGASRSGVARLAVAPEAAPAGQQGPGVGAAAGPAGGGKGRLFFLDGVKTLCTQLVLVHHISIAFGGVGGIEWALRLGQCPGNTFGSLVTIWLLIPDQSFFMCLLFFVGGIFVPSSLERKGTGEFVRDKLKRLGWPLVVTYFVVSPLSSGLRGMVLRGGGMLSYVWFEPGVTWFLMTLLILSISYALVPFPQVALPMPSAAGVISACAALGAAQGWVSYCQFALLEVGPLPCGGLPLDVAFFAAGCVARRSGWMEGLQSMAPRDYWLARLAALVSVVGTGVLAATVGLAEMMAPRPGPQVCSGVWLGIMTGGISVSVLHFFAVHCNSSSRLQKMAGESQYAVYVLQVIVIPGVILTLLPILRAAGYTVEFESTSDGTFVSRNELPQWVIVGGWIYTVVWVTVISWPLGYLFRKLPFVRDVL</sequence>
<dbReference type="Pfam" id="PF01757">
    <property type="entry name" value="Acyl_transf_3"/>
    <property type="match status" value="1"/>
</dbReference>
<feature type="transmembrane region" description="Helical" evidence="2">
    <location>
        <begin position="306"/>
        <end position="323"/>
    </location>
</feature>
<feature type="transmembrane region" description="Helical" evidence="2">
    <location>
        <begin position="329"/>
        <end position="351"/>
    </location>
</feature>
<organism evidence="4 5">
    <name type="scientific">Prorocentrum cordatum</name>
    <dbReference type="NCBI Taxonomy" id="2364126"/>
    <lineage>
        <taxon>Eukaryota</taxon>
        <taxon>Sar</taxon>
        <taxon>Alveolata</taxon>
        <taxon>Dinophyceae</taxon>
        <taxon>Prorocentrales</taxon>
        <taxon>Prorocentraceae</taxon>
        <taxon>Prorocentrum</taxon>
    </lineage>
</organism>
<evidence type="ECO:0000259" key="3">
    <source>
        <dbReference type="Pfam" id="PF01757"/>
    </source>
</evidence>
<dbReference type="EMBL" id="CAUYUJ010016627">
    <property type="protein sequence ID" value="CAK0867287.1"/>
    <property type="molecule type" value="Genomic_DNA"/>
</dbReference>
<feature type="domain" description="Acyltransferase 3" evidence="3">
    <location>
        <begin position="150"/>
        <end position="508"/>
    </location>
</feature>
<feature type="transmembrane region" description="Helical" evidence="2">
    <location>
        <begin position="490"/>
        <end position="517"/>
    </location>
</feature>
<feature type="transmembrane region" description="Helical" evidence="2">
    <location>
        <begin position="372"/>
        <end position="395"/>
    </location>
</feature>
<keyword evidence="2" id="KW-0472">Membrane</keyword>
<keyword evidence="2" id="KW-0812">Transmembrane</keyword>
<dbReference type="PANTHER" id="PTHR36927:SF4">
    <property type="entry name" value="BLR5718 PROTEIN"/>
    <property type="match status" value="1"/>
</dbReference>
<feature type="transmembrane region" description="Helical" evidence="2">
    <location>
        <begin position="197"/>
        <end position="219"/>
    </location>
</feature>
<feature type="transmembrane region" description="Helical" evidence="2">
    <location>
        <begin position="449"/>
        <end position="470"/>
    </location>
</feature>
<feature type="transmembrane region" description="Helical" evidence="2">
    <location>
        <begin position="157"/>
        <end position="177"/>
    </location>
</feature>